<dbReference type="GO" id="GO:0006508">
    <property type="term" value="P:proteolysis"/>
    <property type="evidence" value="ECO:0007669"/>
    <property type="project" value="UniProtKB-KW"/>
</dbReference>
<dbReference type="Gene3D" id="3.90.1720.10">
    <property type="entry name" value="endopeptidase domain like (from Nostoc punctiforme)"/>
    <property type="match status" value="1"/>
</dbReference>
<dbReference type="PANTHER" id="PTHR47359">
    <property type="entry name" value="PEPTIDOGLYCAN DL-ENDOPEPTIDASE CWLO"/>
    <property type="match status" value="1"/>
</dbReference>
<dbReference type="SUPFAM" id="SSF54001">
    <property type="entry name" value="Cysteine proteinases"/>
    <property type="match status" value="1"/>
</dbReference>
<protein>
    <submittedName>
        <fullName evidence="7">C40 family peptidase</fullName>
    </submittedName>
</protein>
<organism evidence="7 8">
    <name type="scientific">Amycolatopsis echigonensis</name>
    <dbReference type="NCBI Taxonomy" id="2576905"/>
    <lineage>
        <taxon>Bacteria</taxon>
        <taxon>Bacillati</taxon>
        <taxon>Actinomycetota</taxon>
        <taxon>Actinomycetes</taxon>
        <taxon>Pseudonocardiales</taxon>
        <taxon>Pseudonocardiaceae</taxon>
        <taxon>Amycolatopsis</taxon>
    </lineage>
</organism>
<dbReference type="CDD" id="cd13399">
    <property type="entry name" value="Slt35-like"/>
    <property type="match status" value="1"/>
</dbReference>
<evidence type="ECO:0000313" key="7">
    <source>
        <dbReference type="EMBL" id="MBB2498464.1"/>
    </source>
</evidence>
<dbReference type="Proteomes" id="UP000550260">
    <property type="component" value="Unassembled WGS sequence"/>
</dbReference>
<evidence type="ECO:0000256" key="2">
    <source>
        <dbReference type="ARBA" id="ARBA00022670"/>
    </source>
</evidence>
<keyword evidence="5" id="KW-1133">Transmembrane helix</keyword>
<keyword evidence="5" id="KW-0472">Membrane</keyword>
<evidence type="ECO:0000259" key="6">
    <source>
        <dbReference type="PROSITE" id="PS51935"/>
    </source>
</evidence>
<dbReference type="EMBL" id="JACJHR010000004">
    <property type="protein sequence ID" value="MBB2498464.1"/>
    <property type="molecule type" value="Genomic_DNA"/>
</dbReference>
<feature type="transmembrane region" description="Helical" evidence="5">
    <location>
        <begin position="26"/>
        <end position="50"/>
    </location>
</feature>
<keyword evidence="4" id="KW-0788">Thiol protease</keyword>
<evidence type="ECO:0000256" key="1">
    <source>
        <dbReference type="ARBA" id="ARBA00007074"/>
    </source>
</evidence>
<sequence length="384" mass="40673">MNPLLALRVAEYARDAYRQHPWRWRILAALPLAAPLLAALLLAGVLIAIADDSSGSPETPGDVPGIPPVMLAAYARAAQRVAQLRPDCRVMRWAVLAGIAQEESHHALGRTIAPNGDITPSILGPLLDGSGTGGNRTPIRNLDGTFARAEGPFQFLSTTWSTVAQDGNDDGIRNPQNAFDAALTAAVYLCGRGPRDLGKESELRDAIYSYNASQVYIDQVLADIRNYDALRLHPAAAHSPASGQAKQVIDAAMSQLGVTYAWGGGTAAGPSRGIRDGGEADRHGDYDKIGFDCSGLTLYAYARVGVALPHQSGAQFSLGTRLPRTAGLAALRPGDLVFYSPGIIHHVGIYLGDGQMVNAFASGTFVRKDPVNLHEYAGGVHLLP</sequence>
<dbReference type="InterPro" id="IPR038765">
    <property type="entry name" value="Papain-like_cys_pep_sf"/>
</dbReference>
<accession>A0A8E2AYT5</accession>
<comment type="similarity">
    <text evidence="1">Belongs to the peptidase C40 family.</text>
</comment>
<comment type="caution">
    <text evidence="7">The sequence shown here is derived from an EMBL/GenBank/DDBJ whole genome shotgun (WGS) entry which is preliminary data.</text>
</comment>
<reference evidence="7 8" key="1">
    <citation type="submission" date="2020-08" db="EMBL/GenBank/DDBJ databases">
        <title>Amycolatopsis echigonensis JCM 21831.</title>
        <authorList>
            <person name="Tedsree N."/>
            <person name="Kuncharoen N."/>
            <person name="Likhitwitayawuid K."/>
            <person name="Tanasupawat S."/>
        </authorList>
    </citation>
    <scope>NUCLEOTIDE SEQUENCE [LARGE SCALE GENOMIC DNA]</scope>
    <source>
        <strain evidence="7 8">JCM 21831</strain>
    </source>
</reference>
<gene>
    <name evidence="7" type="ORF">H5411_04850</name>
</gene>
<dbReference type="RefSeq" id="WP_183123024.1">
    <property type="nucleotide sequence ID" value="NZ_JACJHR010000004.1"/>
</dbReference>
<dbReference type="GO" id="GO:0008234">
    <property type="term" value="F:cysteine-type peptidase activity"/>
    <property type="evidence" value="ECO:0007669"/>
    <property type="project" value="UniProtKB-KW"/>
</dbReference>
<keyword evidence="5" id="KW-0812">Transmembrane</keyword>
<proteinExistence type="inferred from homology"/>
<dbReference type="AlphaFoldDB" id="A0A8E2AYT5"/>
<dbReference type="SUPFAM" id="SSF53955">
    <property type="entry name" value="Lysozyme-like"/>
    <property type="match status" value="1"/>
</dbReference>
<dbReference type="PROSITE" id="PS51935">
    <property type="entry name" value="NLPC_P60"/>
    <property type="match status" value="1"/>
</dbReference>
<dbReference type="PANTHER" id="PTHR47359:SF3">
    <property type="entry name" value="NLP_P60 DOMAIN-CONTAINING PROTEIN-RELATED"/>
    <property type="match status" value="1"/>
</dbReference>
<dbReference type="InterPro" id="IPR000064">
    <property type="entry name" value="NLP_P60_dom"/>
</dbReference>
<name>A0A8E2AYT5_9PSEU</name>
<dbReference type="InterPro" id="IPR051794">
    <property type="entry name" value="PG_Endopeptidase_C40"/>
</dbReference>
<keyword evidence="2" id="KW-0645">Protease</keyword>
<evidence type="ECO:0000256" key="3">
    <source>
        <dbReference type="ARBA" id="ARBA00022801"/>
    </source>
</evidence>
<evidence type="ECO:0000313" key="8">
    <source>
        <dbReference type="Proteomes" id="UP000550260"/>
    </source>
</evidence>
<dbReference type="Pfam" id="PF00877">
    <property type="entry name" value="NLPC_P60"/>
    <property type="match status" value="1"/>
</dbReference>
<feature type="domain" description="NlpC/P60" evidence="6">
    <location>
        <begin position="242"/>
        <end position="384"/>
    </location>
</feature>
<evidence type="ECO:0000256" key="4">
    <source>
        <dbReference type="ARBA" id="ARBA00022807"/>
    </source>
</evidence>
<evidence type="ECO:0000256" key="5">
    <source>
        <dbReference type="SAM" id="Phobius"/>
    </source>
</evidence>
<dbReference type="InterPro" id="IPR023346">
    <property type="entry name" value="Lysozyme-like_dom_sf"/>
</dbReference>
<keyword evidence="3" id="KW-0378">Hydrolase</keyword>